<feature type="domain" description="RNA polymerase sigma factor 70 region 4 type 2" evidence="6">
    <location>
        <begin position="112"/>
        <end position="162"/>
    </location>
</feature>
<dbReference type="Pfam" id="PF08281">
    <property type="entry name" value="Sigma70_r4_2"/>
    <property type="match status" value="1"/>
</dbReference>
<dbReference type="InterPro" id="IPR036388">
    <property type="entry name" value="WH-like_DNA-bd_sf"/>
</dbReference>
<dbReference type="Gene3D" id="1.10.10.10">
    <property type="entry name" value="Winged helix-like DNA-binding domain superfamily/Winged helix DNA-binding domain"/>
    <property type="match status" value="1"/>
</dbReference>
<dbReference type="AlphaFoldDB" id="A0A1H4IQM5"/>
<evidence type="ECO:0000259" key="5">
    <source>
        <dbReference type="Pfam" id="PF04542"/>
    </source>
</evidence>
<evidence type="ECO:0000256" key="1">
    <source>
        <dbReference type="ARBA" id="ARBA00010641"/>
    </source>
</evidence>
<dbReference type="GO" id="GO:0016987">
    <property type="term" value="F:sigma factor activity"/>
    <property type="evidence" value="ECO:0007669"/>
    <property type="project" value="UniProtKB-KW"/>
</dbReference>
<dbReference type="SUPFAM" id="SSF88946">
    <property type="entry name" value="Sigma2 domain of RNA polymerase sigma factors"/>
    <property type="match status" value="1"/>
</dbReference>
<dbReference type="Gene3D" id="1.10.1740.10">
    <property type="match status" value="1"/>
</dbReference>
<dbReference type="NCBIfam" id="TIGR02937">
    <property type="entry name" value="sigma70-ECF"/>
    <property type="match status" value="1"/>
</dbReference>
<reference evidence="8" key="1">
    <citation type="submission" date="2016-10" db="EMBL/GenBank/DDBJ databases">
        <authorList>
            <person name="Varghese N."/>
            <person name="Submissions S."/>
        </authorList>
    </citation>
    <scope>NUCLEOTIDE SEQUENCE [LARGE SCALE GENOMIC DNA]</scope>
    <source>
        <strain evidence="8">ES.061</strain>
    </source>
</reference>
<sequence>MSGSFHNWLADLFKSQHQELVRFAARLVGGRDGGEEVIQNTYLRLVRRSKQGDVIDYPRAYAYSVARRAAFDFTAERNREWLQRVDFEDAAVDGASTDPTPLLDRRQRILKLSVVLNELPEACQRAFILNKIEGHTHREIASRLGISISMVEKHIIRAMIHCRDTLRDDEAL</sequence>
<gene>
    <name evidence="7" type="ORF">SAMN05216452_0269</name>
</gene>
<keyword evidence="4" id="KW-0804">Transcription</keyword>
<protein>
    <submittedName>
        <fullName evidence="7">RNA polymerase sigma-70 factor, ECF subfamily</fullName>
    </submittedName>
</protein>
<dbReference type="InterPro" id="IPR039425">
    <property type="entry name" value="RNA_pol_sigma-70-like"/>
</dbReference>
<evidence type="ECO:0000313" key="7">
    <source>
        <dbReference type="EMBL" id="SEB35522.1"/>
    </source>
</evidence>
<dbReference type="InterPro" id="IPR013325">
    <property type="entry name" value="RNA_pol_sigma_r2"/>
</dbReference>
<proteinExistence type="inferred from homology"/>
<evidence type="ECO:0000256" key="4">
    <source>
        <dbReference type="ARBA" id="ARBA00023163"/>
    </source>
</evidence>
<dbReference type="Pfam" id="PF04542">
    <property type="entry name" value="Sigma70_r2"/>
    <property type="match status" value="1"/>
</dbReference>
<dbReference type="SUPFAM" id="SSF88659">
    <property type="entry name" value="Sigma3 and sigma4 domains of RNA polymerase sigma factors"/>
    <property type="match status" value="1"/>
</dbReference>
<organism evidence="7 8">
    <name type="scientific">Nitratireductor aquibiodomus</name>
    <dbReference type="NCBI Taxonomy" id="204799"/>
    <lineage>
        <taxon>Bacteria</taxon>
        <taxon>Pseudomonadati</taxon>
        <taxon>Pseudomonadota</taxon>
        <taxon>Alphaproteobacteria</taxon>
        <taxon>Hyphomicrobiales</taxon>
        <taxon>Phyllobacteriaceae</taxon>
        <taxon>Nitratireductor</taxon>
    </lineage>
</organism>
<keyword evidence="2" id="KW-0805">Transcription regulation</keyword>
<dbReference type="InterPro" id="IPR013324">
    <property type="entry name" value="RNA_pol_sigma_r3/r4-like"/>
</dbReference>
<dbReference type="PANTHER" id="PTHR43133:SF63">
    <property type="entry name" value="RNA POLYMERASE SIGMA FACTOR FECI-RELATED"/>
    <property type="match status" value="1"/>
</dbReference>
<evidence type="ECO:0000259" key="6">
    <source>
        <dbReference type="Pfam" id="PF08281"/>
    </source>
</evidence>
<keyword evidence="3" id="KW-0731">Sigma factor</keyword>
<evidence type="ECO:0000313" key="8">
    <source>
        <dbReference type="Proteomes" id="UP000199064"/>
    </source>
</evidence>
<evidence type="ECO:0000256" key="3">
    <source>
        <dbReference type="ARBA" id="ARBA00023082"/>
    </source>
</evidence>
<dbReference type="GO" id="GO:0006352">
    <property type="term" value="P:DNA-templated transcription initiation"/>
    <property type="evidence" value="ECO:0007669"/>
    <property type="project" value="InterPro"/>
</dbReference>
<dbReference type="EMBL" id="FNSL01000001">
    <property type="protein sequence ID" value="SEB35522.1"/>
    <property type="molecule type" value="Genomic_DNA"/>
</dbReference>
<evidence type="ECO:0000256" key="2">
    <source>
        <dbReference type="ARBA" id="ARBA00023015"/>
    </source>
</evidence>
<dbReference type="InterPro" id="IPR014284">
    <property type="entry name" value="RNA_pol_sigma-70_dom"/>
</dbReference>
<dbReference type="RefSeq" id="WP_007006756.1">
    <property type="nucleotide sequence ID" value="NZ_FNSL01000001.1"/>
</dbReference>
<keyword evidence="8" id="KW-1185">Reference proteome</keyword>
<dbReference type="InterPro" id="IPR013249">
    <property type="entry name" value="RNA_pol_sigma70_r4_t2"/>
</dbReference>
<dbReference type="InterPro" id="IPR007627">
    <property type="entry name" value="RNA_pol_sigma70_r2"/>
</dbReference>
<comment type="similarity">
    <text evidence="1">Belongs to the sigma-70 factor family. ECF subfamily.</text>
</comment>
<name>A0A1H4IQM5_9HYPH</name>
<dbReference type="GO" id="GO:0003677">
    <property type="term" value="F:DNA binding"/>
    <property type="evidence" value="ECO:0007669"/>
    <property type="project" value="InterPro"/>
</dbReference>
<dbReference type="Proteomes" id="UP000199064">
    <property type="component" value="Unassembled WGS sequence"/>
</dbReference>
<feature type="domain" description="RNA polymerase sigma-70 region 2" evidence="5">
    <location>
        <begin position="12"/>
        <end position="79"/>
    </location>
</feature>
<dbReference type="PANTHER" id="PTHR43133">
    <property type="entry name" value="RNA POLYMERASE ECF-TYPE SIGMA FACTO"/>
    <property type="match status" value="1"/>
</dbReference>
<accession>A0A1H4IQM5</accession>